<feature type="region of interest" description="Disordered" evidence="2">
    <location>
        <begin position="1"/>
        <end position="23"/>
    </location>
</feature>
<dbReference type="EMBL" id="CP058529">
    <property type="protein sequence ID" value="QLG28398.1"/>
    <property type="molecule type" value="Genomic_DNA"/>
</dbReference>
<evidence type="ECO:0000256" key="1">
    <source>
        <dbReference type="SAM" id="Coils"/>
    </source>
</evidence>
<dbReference type="AlphaFoldDB" id="A0A7D5KXK7"/>
<dbReference type="GeneID" id="56029756"/>
<feature type="compositionally biased region" description="Acidic residues" evidence="2">
    <location>
        <begin position="12"/>
        <end position="23"/>
    </location>
</feature>
<feature type="compositionally biased region" description="Basic and acidic residues" evidence="2">
    <location>
        <begin position="1"/>
        <end position="11"/>
    </location>
</feature>
<accession>A0A7D5KXK7</accession>
<dbReference type="Proteomes" id="UP000509750">
    <property type="component" value="Chromosome"/>
</dbReference>
<dbReference type="RefSeq" id="WP_179169973.1">
    <property type="nucleotide sequence ID" value="NZ_CP058529.1"/>
</dbReference>
<evidence type="ECO:0000313" key="4">
    <source>
        <dbReference type="Proteomes" id="UP000509750"/>
    </source>
</evidence>
<reference evidence="3 4" key="1">
    <citation type="submission" date="2020-07" db="EMBL/GenBank/DDBJ databases">
        <title>Gai3-2, isolated from salt lake.</title>
        <authorList>
            <person name="Cui H."/>
            <person name="Shi X."/>
        </authorList>
    </citation>
    <scope>NUCLEOTIDE SEQUENCE [LARGE SCALE GENOMIC DNA]</scope>
    <source>
        <strain evidence="3 4">Gai3-2</strain>
    </source>
</reference>
<feature type="coiled-coil region" evidence="1">
    <location>
        <begin position="26"/>
        <end position="53"/>
    </location>
</feature>
<keyword evidence="1" id="KW-0175">Coiled coil</keyword>
<name>A0A7D5KXK7_9EURY</name>
<proteinExistence type="predicted"/>
<keyword evidence="4" id="KW-1185">Reference proteome</keyword>
<evidence type="ECO:0000256" key="2">
    <source>
        <dbReference type="SAM" id="MobiDB-lite"/>
    </source>
</evidence>
<evidence type="ECO:0000313" key="3">
    <source>
        <dbReference type="EMBL" id="QLG28398.1"/>
    </source>
</evidence>
<protein>
    <recommendedName>
        <fullName evidence="5">Transposase</fullName>
    </recommendedName>
</protein>
<dbReference type="KEGG" id="halg:HUG10_12945"/>
<sequence length="113" mass="12805">MSPEARGRSETQESEEVYGGEDAPEVVRLRRENARLRHRVVTMERERDNLVARYEALLPDGAERDGDGTTNTRPSDDRAFWEDGSDADVTGRSRSDRGSVVAAIGRFLRDRLR</sequence>
<evidence type="ECO:0008006" key="5">
    <source>
        <dbReference type="Google" id="ProtNLM"/>
    </source>
</evidence>
<organism evidence="3 4">
    <name type="scientific">Halorarum halophilum</name>
    <dbReference type="NCBI Taxonomy" id="2743090"/>
    <lineage>
        <taxon>Archaea</taxon>
        <taxon>Methanobacteriati</taxon>
        <taxon>Methanobacteriota</taxon>
        <taxon>Stenosarchaea group</taxon>
        <taxon>Halobacteria</taxon>
        <taxon>Halobacteriales</taxon>
        <taxon>Haloferacaceae</taxon>
        <taxon>Halorarum</taxon>
    </lineage>
</organism>
<gene>
    <name evidence="3" type="ORF">HUG10_12945</name>
</gene>
<feature type="region of interest" description="Disordered" evidence="2">
    <location>
        <begin position="59"/>
        <end position="97"/>
    </location>
</feature>